<dbReference type="EMBL" id="VUNG01000062">
    <property type="protein sequence ID" value="MST85918.1"/>
    <property type="molecule type" value="Genomic_DNA"/>
</dbReference>
<accession>A0A7K0KJ38</accession>
<keyword evidence="4" id="KW-1185">Reference proteome</keyword>
<dbReference type="InterPro" id="IPR033395">
    <property type="entry name" value="DUF5106"/>
</dbReference>
<name>A0A7K0KJ38_9BACT</name>
<evidence type="ECO:0000313" key="3">
    <source>
        <dbReference type="EMBL" id="MST85918.1"/>
    </source>
</evidence>
<comment type="caution">
    <text evidence="3">The sequence shown here is derived from an EMBL/GenBank/DDBJ whole genome shotgun (WGS) entry which is preliminary data.</text>
</comment>
<organism evidence="3 4">
    <name type="scientific">Hallella mizrahii</name>
    <dbReference type="NCBI Taxonomy" id="2606637"/>
    <lineage>
        <taxon>Bacteria</taxon>
        <taxon>Pseudomonadati</taxon>
        <taxon>Bacteroidota</taxon>
        <taxon>Bacteroidia</taxon>
        <taxon>Bacteroidales</taxon>
        <taxon>Prevotellaceae</taxon>
        <taxon>Hallella</taxon>
    </lineage>
</organism>
<dbReference type="InterPro" id="IPR036249">
    <property type="entry name" value="Thioredoxin-like_sf"/>
</dbReference>
<protein>
    <submittedName>
        <fullName evidence="3">DUF5106 domain-containing protein</fullName>
    </submittedName>
</protein>
<gene>
    <name evidence="3" type="ORF">FYJ73_14800</name>
</gene>
<dbReference type="InterPro" id="IPR013766">
    <property type="entry name" value="Thioredoxin_domain"/>
</dbReference>
<feature type="signal peptide" evidence="1">
    <location>
        <begin position="1"/>
        <end position="29"/>
    </location>
</feature>
<dbReference type="Pfam" id="PF17127">
    <property type="entry name" value="DUF5106"/>
    <property type="match status" value="1"/>
</dbReference>
<evidence type="ECO:0000313" key="4">
    <source>
        <dbReference type="Proteomes" id="UP000438914"/>
    </source>
</evidence>
<feature type="domain" description="Thioredoxin" evidence="2">
    <location>
        <begin position="167"/>
        <end position="271"/>
    </location>
</feature>
<reference evidence="3 4" key="1">
    <citation type="submission" date="2019-08" db="EMBL/GenBank/DDBJ databases">
        <title>In-depth cultivation of the pig gut microbiome towards novel bacterial diversity and tailored functional studies.</title>
        <authorList>
            <person name="Wylensek D."/>
            <person name="Hitch T.C.A."/>
            <person name="Clavel T."/>
        </authorList>
    </citation>
    <scope>NUCLEOTIDE SEQUENCE [LARGE SCALE GENOMIC DNA]</scope>
    <source>
        <strain evidence="3 4">LKV-178-WT-2A</strain>
    </source>
</reference>
<dbReference type="SUPFAM" id="SSF52833">
    <property type="entry name" value="Thioredoxin-like"/>
    <property type="match status" value="1"/>
</dbReference>
<sequence>MKDAMIKKLHSMAVATTAVLWLCAVSVTAQTTTFPYPSVPDTLRQPQARADYLLLHYWDNVDFADTTLLCSQDYGEQGFVNYIDLLGRFGKNVGPQSAKIFIDKAWSCPPARRRFDSLIDQYLDDNNSPLRNDRTYSLLLNAIANNCHTDSTERSRYRFRARLAAVNLPGDTASNFAFTADDGSTHSIREYSSQRLCLFFYDPDCENCHTVWTWMQAHPLPADVKILRIKVNDRLTIQYAIKATPTIYLLDKNNIVTLKDCTPEQLVKQFK</sequence>
<dbReference type="PROSITE" id="PS51352">
    <property type="entry name" value="THIOREDOXIN_2"/>
    <property type="match status" value="1"/>
</dbReference>
<proteinExistence type="predicted"/>
<evidence type="ECO:0000256" key="1">
    <source>
        <dbReference type="SAM" id="SignalP"/>
    </source>
</evidence>
<dbReference type="Gene3D" id="3.40.30.10">
    <property type="entry name" value="Glutaredoxin"/>
    <property type="match status" value="1"/>
</dbReference>
<dbReference type="AlphaFoldDB" id="A0A7K0KJ38"/>
<evidence type="ECO:0000259" key="2">
    <source>
        <dbReference type="PROSITE" id="PS51352"/>
    </source>
</evidence>
<dbReference type="Proteomes" id="UP000438914">
    <property type="component" value="Unassembled WGS sequence"/>
</dbReference>
<keyword evidence="1" id="KW-0732">Signal</keyword>
<feature type="chain" id="PRO_5029532607" evidence="1">
    <location>
        <begin position="30"/>
        <end position="271"/>
    </location>
</feature>